<sequence>MSVSASRAAPASLNSHHSIRLKPPSRRPAADTAFRSAMSSMASTVGIVTAAVDAERVGRTVTSAISLSVQPPAILVSIDVTSRLAEFIIRADGFSYAVLASDQERLGDAFAGGLSSNRRFELGRWEQWGSGHPRLKGAVTVLDCELIGTMTTTTHVLFVGAVADANTTTERAPLLWHNRSYRHLDGDTANTLTGASAGWGGMES</sequence>
<dbReference type="OrthoDB" id="7340984at2"/>
<evidence type="ECO:0000256" key="3">
    <source>
        <dbReference type="SAM" id="MobiDB-lite"/>
    </source>
</evidence>
<dbReference type="SMART" id="SM00903">
    <property type="entry name" value="Flavin_Reduct"/>
    <property type="match status" value="1"/>
</dbReference>
<dbReference type="EMBL" id="QHHQ01000005">
    <property type="protein sequence ID" value="RAH99551.1"/>
    <property type="molecule type" value="Genomic_DNA"/>
</dbReference>
<accession>A0A8B2NRA8</accession>
<dbReference type="PANTHER" id="PTHR30466">
    <property type="entry name" value="FLAVIN REDUCTASE"/>
    <property type="match status" value="1"/>
</dbReference>
<dbReference type="PANTHER" id="PTHR30466:SF11">
    <property type="entry name" value="FLAVIN-DEPENDENT MONOOXYGENASE, REDUCTASE SUBUNIT HSAB"/>
    <property type="match status" value="1"/>
</dbReference>
<dbReference type="RefSeq" id="WP_111349864.1">
    <property type="nucleotide sequence ID" value="NZ_QHHQ01000005.1"/>
</dbReference>
<dbReference type="InterPro" id="IPR012349">
    <property type="entry name" value="Split_barrel_FMN-bd"/>
</dbReference>
<reference evidence="5 6" key="1">
    <citation type="submission" date="2018-05" db="EMBL/GenBank/DDBJ databases">
        <title>Acuticoccus sediminis sp. nov., isolated from deep-sea sediment of Indian Ocean.</title>
        <authorList>
            <person name="Liu X."/>
            <person name="Lai Q."/>
            <person name="Du Y."/>
            <person name="Sun F."/>
            <person name="Zhang X."/>
            <person name="Wang S."/>
            <person name="Shao Z."/>
        </authorList>
    </citation>
    <scope>NUCLEOTIDE SEQUENCE [LARGE SCALE GENOMIC DNA]</scope>
    <source>
        <strain evidence="5 6">PTG4-2</strain>
    </source>
</reference>
<comment type="caution">
    <text evidence="5">The sequence shown here is derived from an EMBL/GenBank/DDBJ whole genome shotgun (WGS) entry which is preliminary data.</text>
</comment>
<dbReference type="AlphaFoldDB" id="A0A8B2NRA8"/>
<dbReference type="Pfam" id="PF01613">
    <property type="entry name" value="Flavin_Reduct"/>
    <property type="match status" value="1"/>
</dbReference>
<dbReference type="GO" id="GO:0010181">
    <property type="term" value="F:FMN binding"/>
    <property type="evidence" value="ECO:0007669"/>
    <property type="project" value="InterPro"/>
</dbReference>
<dbReference type="Proteomes" id="UP000249590">
    <property type="component" value="Unassembled WGS sequence"/>
</dbReference>
<comment type="similarity">
    <text evidence="1">Belongs to the non-flavoprotein flavin reductase family.</text>
</comment>
<proteinExistence type="inferred from homology"/>
<organism evidence="5 6">
    <name type="scientific">Acuticoccus sediminis</name>
    <dbReference type="NCBI Taxonomy" id="2184697"/>
    <lineage>
        <taxon>Bacteria</taxon>
        <taxon>Pseudomonadati</taxon>
        <taxon>Pseudomonadota</taxon>
        <taxon>Alphaproteobacteria</taxon>
        <taxon>Hyphomicrobiales</taxon>
        <taxon>Amorphaceae</taxon>
        <taxon>Acuticoccus</taxon>
    </lineage>
</organism>
<evidence type="ECO:0000313" key="5">
    <source>
        <dbReference type="EMBL" id="RAH99551.1"/>
    </source>
</evidence>
<dbReference type="InterPro" id="IPR050268">
    <property type="entry name" value="NADH-dep_flavin_reductase"/>
</dbReference>
<evidence type="ECO:0000259" key="4">
    <source>
        <dbReference type="SMART" id="SM00903"/>
    </source>
</evidence>
<dbReference type="GO" id="GO:0042602">
    <property type="term" value="F:riboflavin reductase (NADPH) activity"/>
    <property type="evidence" value="ECO:0007669"/>
    <property type="project" value="TreeGrafter"/>
</dbReference>
<keyword evidence="6" id="KW-1185">Reference proteome</keyword>
<evidence type="ECO:0000313" key="6">
    <source>
        <dbReference type="Proteomes" id="UP000249590"/>
    </source>
</evidence>
<feature type="region of interest" description="Disordered" evidence="3">
    <location>
        <begin position="1"/>
        <end position="27"/>
    </location>
</feature>
<evidence type="ECO:0000256" key="2">
    <source>
        <dbReference type="ARBA" id="ARBA00023002"/>
    </source>
</evidence>
<protein>
    <submittedName>
        <fullName evidence="5">Flavin reductase</fullName>
    </submittedName>
</protein>
<evidence type="ECO:0000256" key="1">
    <source>
        <dbReference type="ARBA" id="ARBA00008898"/>
    </source>
</evidence>
<gene>
    <name evidence="5" type="ORF">DLJ53_23900</name>
</gene>
<name>A0A8B2NRA8_9HYPH</name>
<feature type="domain" description="Flavin reductase like" evidence="4">
    <location>
        <begin position="38"/>
        <end position="183"/>
    </location>
</feature>
<keyword evidence="2" id="KW-0560">Oxidoreductase</keyword>
<dbReference type="Gene3D" id="2.30.110.10">
    <property type="entry name" value="Electron Transport, Fmn-binding Protein, Chain A"/>
    <property type="match status" value="1"/>
</dbReference>
<dbReference type="InterPro" id="IPR002563">
    <property type="entry name" value="Flavin_Rdtase-like_dom"/>
</dbReference>
<dbReference type="SUPFAM" id="SSF50475">
    <property type="entry name" value="FMN-binding split barrel"/>
    <property type="match status" value="1"/>
</dbReference>